<dbReference type="SMART" id="SM00597">
    <property type="entry name" value="ZnF_TTF"/>
    <property type="match status" value="1"/>
</dbReference>
<dbReference type="PANTHER" id="PTHR11697:SF231">
    <property type="entry name" value="TTF-TYPE DOMAIN-CONTAINING PROTEIN"/>
    <property type="match status" value="1"/>
</dbReference>
<feature type="non-terminal residue" evidence="2">
    <location>
        <position position="1"/>
    </location>
</feature>
<name>A0A371DYQ1_MUCPR</name>
<evidence type="ECO:0000259" key="1">
    <source>
        <dbReference type="SMART" id="SM00597"/>
    </source>
</evidence>
<feature type="non-terminal residue" evidence="2">
    <location>
        <position position="164"/>
    </location>
</feature>
<evidence type="ECO:0000313" key="3">
    <source>
        <dbReference type="Proteomes" id="UP000257109"/>
    </source>
</evidence>
<organism evidence="2 3">
    <name type="scientific">Mucuna pruriens</name>
    <name type="common">Velvet bean</name>
    <name type="synonym">Dolichos pruriens</name>
    <dbReference type="NCBI Taxonomy" id="157652"/>
    <lineage>
        <taxon>Eukaryota</taxon>
        <taxon>Viridiplantae</taxon>
        <taxon>Streptophyta</taxon>
        <taxon>Embryophyta</taxon>
        <taxon>Tracheophyta</taxon>
        <taxon>Spermatophyta</taxon>
        <taxon>Magnoliopsida</taxon>
        <taxon>eudicotyledons</taxon>
        <taxon>Gunneridae</taxon>
        <taxon>Pentapetalae</taxon>
        <taxon>rosids</taxon>
        <taxon>fabids</taxon>
        <taxon>Fabales</taxon>
        <taxon>Fabaceae</taxon>
        <taxon>Papilionoideae</taxon>
        <taxon>50 kb inversion clade</taxon>
        <taxon>NPAAA clade</taxon>
        <taxon>indigoferoid/millettioid clade</taxon>
        <taxon>Phaseoleae</taxon>
        <taxon>Mucuna</taxon>
    </lineage>
</organism>
<dbReference type="InterPro" id="IPR055298">
    <property type="entry name" value="AtLOH3-like"/>
</dbReference>
<feature type="domain" description="TTF-type" evidence="1">
    <location>
        <begin position="28"/>
        <end position="115"/>
    </location>
</feature>
<keyword evidence="3" id="KW-1185">Reference proteome</keyword>
<reference evidence="2" key="1">
    <citation type="submission" date="2018-05" db="EMBL/GenBank/DDBJ databases">
        <title>Draft genome of Mucuna pruriens seed.</title>
        <authorList>
            <person name="Nnadi N.E."/>
            <person name="Vos R."/>
            <person name="Hasami M.H."/>
            <person name="Devisetty U.K."/>
            <person name="Aguiy J.C."/>
        </authorList>
    </citation>
    <scope>NUCLEOTIDE SEQUENCE [LARGE SCALE GENOMIC DNA]</scope>
    <source>
        <strain evidence="2">JCA_2017</strain>
    </source>
</reference>
<evidence type="ECO:0000313" key="2">
    <source>
        <dbReference type="EMBL" id="RDX57618.1"/>
    </source>
</evidence>
<dbReference type="InterPro" id="IPR006580">
    <property type="entry name" value="Znf_TTF"/>
</dbReference>
<accession>A0A371DYQ1</accession>
<dbReference type="Proteomes" id="UP000257109">
    <property type="component" value="Unassembled WGS sequence"/>
</dbReference>
<gene>
    <name evidence="2" type="ORF">CR513_63127</name>
</gene>
<comment type="caution">
    <text evidence="2">The sequence shown here is derived from an EMBL/GenBank/DDBJ whole genome shotgun (WGS) entry which is preliminary data.</text>
</comment>
<proteinExistence type="predicted"/>
<dbReference type="EMBL" id="QJKJ01018451">
    <property type="protein sequence ID" value="RDX57618.1"/>
    <property type="molecule type" value="Genomic_DNA"/>
</dbReference>
<sequence>IDETCHAYLKCRSCQPILKRYPLLNDDHPRHFQTSWFDLYSSWLEYSNGRDAIFCLSCFLFGKKTSNHLGSNIFIEKGFNSWKKFQLALVVTSREVVCIHEFFTQLTFIVNIVRASSKRYDQLQVAQEINITNMIANNELQTSKGENQVGILQRTRDTQWISHF</sequence>
<dbReference type="AlphaFoldDB" id="A0A371DYQ1"/>
<dbReference type="STRING" id="157652.A0A371DYQ1"/>
<dbReference type="PANTHER" id="PTHR11697">
    <property type="entry name" value="GENERAL TRANSCRIPTION FACTOR 2-RELATED ZINC FINGER PROTEIN"/>
    <property type="match status" value="1"/>
</dbReference>
<protein>
    <recommendedName>
        <fullName evidence="1">TTF-type domain-containing protein</fullName>
    </recommendedName>
</protein>
<dbReference type="OrthoDB" id="1711879at2759"/>